<comment type="similarity">
    <text evidence="8">Belongs to the TDD superfamily. DTWD1 family.</text>
</comment>
<comment type="catalytic activity">
    <reaction evidence="11">
        <text>a uridine in tRNA + S-adenosyl-L-methionine = a 3-[(3S)-3-amino-3-carboxypropyl]uridine in tRNA + S-methyl-5'-thioadenosine + H(+)</text>
        <dbReference type="Rhea" id="RHEA:62432"/>
        <dbReference type="Rhea" id="RHEA-COMP:13339"/>
        <dbReference type="Rhea" id="RHEA-COMP:16092"/>
        <dbReference type="ChEBI" id="CHEBI:15378"/>
        <dbReference type="ChEBI" id="CHEBI:17509"/>
        <dbReference type="ChEBI" id="CHEBI:59789"/>
        <dbReference type="ChEBI" id="CHEBI:65315"/>
        <dbReference type="ChEBI" id="CHEBI:82930"/>
        <dbReference type="EC" id="2.5.1.25"/>
    </reaction>
</comment>
<dbReference type="Proteomes" id="UP000029725">
    <property type="component" value="Unassembled WGS sequence"/>
</dbReference>
<keyword evidence="5" id="KW-0819">tRNA processing</keyword>
<dbReference type="RefSeq" id="XP_013239658.1">
    <property type="nucleotide sequence ID" value="XM_013384204.1"/>
</dbReference>
<evidence type="ECO:0000256" key="9">
    <source>
        <dbReference type="ARBA" id="ARBA00039242"/>
    </source>
</evidence>
<dbReference type="VEuPathDB" id="MicrosporidiaDB:DI09_102p60"/>
<dbReference type="SMART" id="SM01144">
    <property type="entry name" value="DTW"/>
    <property type="match status" value="1"/>
</dbReference>
<dbReference type="InterPro" id="IPR005636">
    <property type="entry name" value="DTW"/>
</dbReference>
<evidence type="ECO:0000259" key="12">
    <source>
        <dbReference type="SMART" id="SM01144"/>
    </source>
</evidence>
<organism evidence="13 14">
    <name type="scientific">Mitosporidium daphniae</name>
    <dbReference type="NCBI Taxonomy" id="1485682"/>
    <lineage>
        <taxon>Eukaryota</taxon>
        <taxon>Fungi</taxon>
        <taxon>Fungi incertae sedis</taxon>
        <taxon>Microsporidia</taxon>
        <taxon>Mitosporidium</taxon>
    </lineage>
</organism>
<evidence type="ECO:0000256" key="7">
    <source>
        <dbReference type="ARBA" id="ARBA00037050"/>
    </source>
</evidence>
<protein>
    <recommendedName>
        <fullName evidence="9">tRNA-uridine aminocarboxypropyltransferase 1</fullName>
        <ecNumber evidence="2">2.5.1.25</ecNumber>
    </recommendedName>
    <alternativeName>
        <fullName evidence="10">DTW domain-containing protein 1</fullName>
    </alternativeName>
</protein>
<evidence type="ECO:0000256" key="8">
    <source>
        <dbReference type="ARBA" id="ARBA00038290"/>
    </source>
</evidence>
<dbReference type="OrthoDB" id="660555at2759"/>
<evidence type="ECO:0000313" key="13">
    <source>
        <dbReference type="EMBL" id="KGG53222.1"/>
    </source>
</evidence>
<keyword evidence="4" id="KW-0949">S-adenosyl-L-methionine</keyword>
<name>A0A098VWA8_9MICR</name>
<dbReference type="GeneID" id="25257894"/>
<evidence type="ECO:0000256" key="4">
    <source>
        <dbReference type="ARBA" id="ARBA00022691"/>
    </source>
</evidence>
<keyword evidence="6" id="KW-0539">Nucleus</keyword>
<dbReference type="GO" id="GO:0016432">
    <property type="term" value="F:tRNA-uridine aminocarboxypropyltransferase activity"/>
    <property type="evidence" value="ECO:0007669"/>
    <property type="project" value="UniProtKB-EC"/>
</dbReference>
<evidence type="ECO:0000256" key="6">
    <source>
        <dbReference type="ARBA" id="ARBA00023242"/>
    </source>
</evidence>
<feature type="domain" description="DTW" evidence="12">
    <location>
        <begin position="38"/>
        <end position="231"/>
    </location>
</feature>
<sequence>MGSPTESANSPFAGLSISSHDVLRGAVRERCPKCLTYSKYYCYTCFSLMPSIPCDRIPKVSASKEILVWKHPNENIAKCTSVHALLLFQSSVRMFQHHPTFHDAAQLREHVPNPNETIILYPSKEAPFIGDIDTNSYKCVVFLESSWAQSTTMFNAITSACPGIRTAQLDLTNTFLKRGTLFWRYQNRGEFCLSTIEAIYLFCTQIDVLSNCDNALYFFSFFYHLIQEHYGKLGRGFSGKHRLGNSYIQFKES</sequence>
<dbReference type="HOGENOM" id="CLU_069451_0_2_1"/>
<comment type="function">
    <text evidence="7">Catalyzes the formation of 3-(3-amino-3-carboxypropyl)uridine (acp3U) at position 20 in the D-loop of several cytoplasmic tRNAs (acp3U(20)).</text>
</comment>
<evidence type="ECO:0000256" key="10">
    <source>
        <dbReference type="ARBA" id="ARBA00042508"/>
    </source>
</evidence>
<accession>A0A098VWA8</accession>
<dbReference type="AlphaFoldDB" id="A0A098VWA8"/>
<evidence type="ECO:0000256" key="11">
    <source>
        <dbReference type="ARBA" id="ARBA00048718"/>
    </source>
</evidence>
<dbReference type="GO" id="GO:0005634">
    <property type="term" value="C:nucleus"/>
    <property type="evidence" value="ECO:0007669"/>
    <property type="project" value="UniProtKB-SubCell"/>
</dbReference>
<dbReference type="EC" id="2.5.1.25" evidence="2"/>
<dbReference type="GO" id="GO:0008033">
    <property type="term" value="P:tRNA processing"/>
    <property type="evidence" value="ECO:0007669"/>
    <property type="project" value="UniProtKB-KW"/>
</dbReference>
<reference evidence="13 14" key="1">
    <citation type="submission" date="2014-04" db="EMBL/GenBank/DDBJ databases">
        <title>A new species of microsporidia sheds light on the evolution of extreme parasitism.</title>
        <authorList>
            <person name="Haag K.L."/>
            <person name="James T.Y."/>
            <person name="Larsson R."/>
            <person name="Schaer T.M."/>
            <person name="Refardt D."/>
            <person name="Pombert J.-F."/>
            <person name="Ebert D."/>
        </authorList>
    </citation>
    <scope>NUCLEOTIDE SEQUENCE [LARGE SCALE GENOMIC DNA]</scope>
    <source>
        <strain evidence="13 14">UGP3</strain>
        <tissue evidence="13">Spores</tissue>
    </source>
</reference>
<dbReference type="EMBL" id="JMKJ01000003">
    <property type="protein sequence ID" value="KGG53222.1"/>
    <property type="molecule type" value="Genomic_DNA"/>
</dbReference>
<dbReference type="Pfam" id="PF03942">
    <property type="entry name" value="DTW"/>
    <property type="match status" value="1"/>
</dbReference>
<evidence type="ECO:0000256" key="1">
    <source>
        <dbReference type="ARBA" id="ARBA00004123"/>
    </source>
</evidence>
<gene>
    <name evidence="13" type="ORF">DI09_102p60</name>
</gene>
<evidence type="ECO:0000256" key="5">
    <source>
        <dbReference type="ARBA" id="ARBA00022694"/>
    </source>
</evidence>
<evidence type="ECO:0000256" key="3">
    <source>
        <dbReference type="ARBA" id="ARBA00022679"/>
    </source>
</evidence>
<evidence type="ECO:0000313" key="14">
    <source>
        <dbReference type="Proteomes" id="UP000029725"/>
    </source>
</evidence>
<dbReference type="PANTHER" id="PTHR15627:SF8">
    <property type="entry name" value="TRNA-URIDINE AMINOCARBOXYPROPYLTRANSFERASE 1"/>
    <property type="match status" value="1"/>
</dbReference>
<dbReference type="PANTHER" id="PTHR15627">
    <property type="entry name" value="NATURAL KILLER CELL-SPECIFIC ANTIGEN KLIP1"/>
    <property type="match status" value="1"/>
</dbReference>
<dbReference type="InterPro" id="IPR051521">
    <property type="entry name" value="tRNA_Mod/Golgi_Maint"/>
</dbReference>
<keyword evidence="3" id="KW-0808">Transferase</keyword>
<keyword evidence="14" id="KW-1185">Reference proteome</keyword>
<evidence type="ECO:0000256" key="2">
    <source>
        <dbReference type="ARBA" id="ARBA00012386"/>
    </source>
</evidence>
<comment type="subcellular location">
    <subcellularLocation>
        <location evidence="1">Nucleus</location>
    </subcellularLocation>
</comment>
<proteinExistence type="inferred from homology"/>
<comment type="caution">
    <text evidence="13">The sequence shown here is derived from an EMBL/GenBank/DDBJ whole genome shotgun (WGS) entry which is preliminary data.</text>
</comment>